<evidence type="ECO:0000313" key="1">
    <source>
        <dbReference type="EMBL" id="KAG5594545.1"/>
    </source>
</evidence>
<feature type="non-terminal residue" evidence="1">
    <location>
        <position position="177"/>
    </location>
</feature>
<sequence length="177" mass="20458">HELLETGMEENRDTVFIQERTSYRNLRRRARYAQMSPERKQLFLSQLRKTGLNQKDKNSFINQICLLNIYSYKRNSNSTVQGADNSSSKIILTRKDFECPKCNRKTTLVPRCIFQIDLIDGTVIAISSISGELGEKLLFMTAEDIFGITCVKLRKSYWSSTNNTHTTLSILSYVEKE</sequence>
<protein>
    <submittedName>
        <fullName evidence="1">Uncharacterized protein</fullName>
    </submittedName>
</protein>
<dbReference type="OrthoDB" id="1306255at2759"/>
<reference evidence="1 2" key="1">
    <citation type="submission" date="2020-09" db="EMBL/GenBank/DDBJ databases">
        <title>De no assembly of potato wild relative species, Solanum commersonii.</title>
        <authorList>
            <person name="Cho K."/>
        </authorList>
    </citation>
    <scope>NUCLEOTIDE SEQUENCE [LARGE SCALE GENOMIC DNA]</scope>
    <source>
        <strain evidence="1">LZ3.2</strain>
        <tissue evidence="1">Leaf</tissue>
    </source>
</reference>
<comment type="caution">
    <text evidence="1">The sequence shown here is derived from an EMBL/GenBank/DDBJ whole genome shotgun (WGS) entry which is preliminary data.</text>
</comment>
<dbReference type="Proteomes" id="UP000824120">
    <property type="component" value="Chromosome 7"/>
</dbReference>
<keyword evidence="2" id="KW-1185">Reference proteome</keyword>
<dbReference type="InterPro" id="IPR012340">
    <property type="entry name" value="NA-bd_OB-fold"/>
</dbReference>
<dbReference type="Gene3D" id="2.40.50.140">
    <property type="entry name" value="Nucleic acid-binding proteins"/>
    <property type="match status" value="1"/>
</dbReference>
<dbReference type="EMBL" id="JACXVP010000007">
    <property type="protein sequence ID" value="KAG5594545.1"/>
    <property type="molecule type" value="Genomic_DNA"/>
</dbReference>
<proteinExistence type="predicted"/>
<gene>
    <name evidence="1" type="ORF">H5410_035777</name>
</gene>
<organism evidence="1 2">
    <name type="scientific">Solanum commersonii</name>
    <name type="common">Commerson's wild potato</name>
    <name type="synonym">Commerson's nightshade</name>
    <dbReference type="NCBI Taxonomy" id="4109"/>
    <lineage>
        <taxon>Eukaryota</taxon>
        <taxon>Viridiplantae</taxon>
        <taxon>Streptophyta</taxon>
        <taxon>Embryophyta</taxon>
        <taxon>Tracheophyta</taxon>
        <taxon>Spermatophyta</taxon>
        <taxon>Magnoliopsida</taxon>
        <taxon>eudicotyledons</taxon>
        <taxon>Gunneridae</taxon>
        <taxon>Pentapetalae</taxon>
        <taxon>asterids</taxon>
        <taxon>lamiids</taxon>
        <taxon>Solanales</taxon>
        <taxon>Solanaceae</taxon>
        <taxon>Solanoideae</taxon>
        <taxon>Solaneae</taxon>
        <taxon>Solanum</taxon>
    </lineage>
</organism>
<accession>A0A9J5Y294</accession>
<dbReference type="AlphaFoldDB" id="A0A9J5Y294"/>
<name>A0A9J5Y294_SOLCO</name>
<evidence type="ECO:0000313" key="2">
    <source>
        <dbReference type="Proteomes" id="UP000824120"/>
    </source>
</evidence>